<name>A0A8X8ZEE8_SALSN</name>
<sequence length="184" mass="19532">MGTDAPNIQMDMLEVVSGGGAEGGAAPNLLESSDDDGVVVRRVELQEAVQELSEIIFGVELLFEDHLQHGASEVEIRVFRLFLDRHALPAQPPEALHRAEALDVRLRGGEAVVRWRLDGGGRGECGRGVEGARRGGRVAVAVPAAEEGGEGGPALEQKDSNPTSTAFSSLYAAPDQIRDVQEKA</sequence>
<keyword evidence="3" id="KW-1185">Reference proteome</keyword>
<reference evidence="2" key="2">
    <citation type="submission" date="2020-08" db="EMBL/GenBank/DDBJ databases">
        <title>Plant Genome Project.</title>
        <authorList>
            <person name="Zhang R.-G."/>
        </authorList>
    </citation>
    <scope>NUCLEOTIDE SEQUENCE</scope>
    <source>
        <strain evidence="2">Huo1</strain>
        <tissue evidence="2">Leaf</tissue>
    </source>
</reference>
<dbReference type="AlphaFoldDB" id="A0A8X8ZEE8"/>
<dbReference type="EMBL" id="PNBA02000014">
    <property type="protein sequence ID" value="KAG6401608.1"/>
    <property type="molecule type" value="Genomic_DNA"/>
</dbReference>
<comment type="caution">
    <text evidence="2">The sequence shown here is derived from an EMBL/GenBank/DDBJ whole genome shotgun (WGS) entry which is preliminary data.</text>
</comment>
<evidence type="ECO:0000313" key="3">
    <source>
        <dbReference type="Proteomes" id="UP000298416"/>
    </source>
</evidence>
<accession>A0A8X8ZEE8</accession>
<feature type="region of interest" description="Disordered" evidence="1">
    <location>
        <begin position="144"/>
        <end position="184"/>
    </location>
</feature>
<organism evidence="2">
    <name type="scientific">Salvia splendens</name>
    <name type="common">Scarlet sage</name>
    <dbReference type="NCBI Taxonomy" id="180675"/>
    <lineage>
        <taxon>Eukaryota</taxon>
        <taxon>Viridiplantae</taxon>
        <taxon>Streptophyta</taxon>
        <taxon>Embryophyta</taxon>
        <taxon>Tracheophyta</taxon>
        <taxon>Spermatophyta</taxon>
        <taxon>Magnoliopsida</taxon>
        <taxon>eudicotyledons</taxon>
        <taxon>Gunneridae</taxon>
        <taxon>Pentapetalae</taxon>
        <taxon>asterids</taxon>
        <taxon>lamiids</taxon>
        <taxon>Lamiales</taxon>
        <taxon>Lamiaceae</taxon>
        <taxon>Nepetoideae</taxon>
        <taxon>Mentheae</taxon>
        <taxon>Salviinae</taxon>
        <taxon>Salvia</taxon>
        <taxon>Salvia subgen. Calosphace</taxon>
        <taxon>core Calosphace</taxon>
    </lineage>
</organism>
<proteinExistence type="predicted"/>
<protein>
    <submittedName>
        <fullName evidence="2">Uncharacterized protein</fullName>
    </submittedName>
</protein>
<dbReference type="Proteomes" id="UP000298416">
    <property type="component" value="Unassembled WGS sequence"/>
</dbReference>
<gene>
    <name evidence="2" type="ORF">SASPL_138472</name>
</gene>
<evidence type="ECO:0000256" key="1">
    <source>
        <dbReference type="SAM" id="MobiDB-lite"/>
    </source>
</evidence>
<reference evidence="2" key="1">
    <citation type="submission" date="2018-01" db="EMBL/GenBank/DDBJ databases">
        <authorList>
            <person name="Mao J.F."/>
        </authorList>
    </citation>
    <scope>NUCLEOTIDE SEQUENCE</scope>
    <source>
        <strain evidence="2">Huo1</strain>
        <tissue evidence="2">Leaf</tissue>
    </source>
</reference>
<evidence type="ECO:0000313" key="2">
    <source>
        <dbReference type="EMBL" id="KAG6401608.1"/>
    </source>
</evidence>